<dbReference type="Pfam" id="PF20469">
    <property type="entry name" value="OLD-like_TOPRIM"/>
    <property type="match status" value="1"/>
</dbReference>
<protein>
    <submittedName>
        <fullName evidence="4">Putative ATP-dependent endonuclease of the OLD family</fullName>
    </submittedName>
</protein>
<dbReference type="GO" id="GO:0004519">
    <property type="term" value="F:endonuclease activity"/>
    <property type="evidence" value="ECO:0007669"/>
    <property type="project" value="UniProtKB-KW"/>
</dbReference>
<dbReference type="InterPro" id="IPR003959">
    <property type="entry name" value="ATPase_AAA_core"/>
</dbReference>
<dbReference type="OrthoDB" id="3237462at2"/>
<keyword evidence="5" id="KW-1185">Reference proteome</keyword>
<name>A0A238WJT8_9PSEU</name>
<evidence type="ECO:0000313" key="4">
    <source>
        <dbReference type="EMBL" id="SNR46832.1"/>
    </source>
</evidence>
<dbReference type="GO" id="GO:0005524">
    <property type="term" value="F:ATP binding"/>
    <property type="evidence" value="ECO:0007669"/>
    <property type="project" value="InterPro"/>
</dbReference>
<dbReference type="Pfam" id="PF13304">
    <property type="entry name" value="AAA_21"/>
    <property type="match status" value="1"/>
</dbReference>
<keyword evidence="4" id="KW-0255">Endonuclease</keyword>
<evidence type="ECO:0000259" key="2">
    <source>
        <dbReference type="Pfam" id="PF13304"/>
    </source>
</evidence>
<dbReference type="CDD" id="cd01026">
    <property type="entry name" value="TOPRIM_OLD"/>
    <property type="match status" value="1"/>
</dbReference>
<sequence>MHINRVKVRNFRNIDNIDLNLQPGSVIVGENQSGKSNFLHAIRLILDSSLSYNDLQLSREDFWDGLSDGTPDWDPMANREIIEVSIEIVEFEDDKQLLAALSSALVAEDPPKAQLTYRFGPVDTGDEDPADIPEYQGLVLGAGDQPVSRKLRRHLHLQFLPALRDVESAIRNWRSSPLRELLEVAARSLSEEDLDNVKQAIRDANSQVNQLEQITDLGHKITERLIAMIGENQAIETELAVAPEDPMRLIRAVRLYIDGDAHRPLSSASLGTLNVLYLALLELGLDSRLADSHIAHVVMAIEEPEAHLHPHLQRVIFRRKFDTNVAPRTIFVTTQSPHIASVADPRSLIVLRSGERATVAATAVDANLTESEWHDMARYLDATRAELVFGRRVIFVEGFAEQVLVPVFARALGMDLDKLGISVCAIHGTHYSSYVRFCEALKIPWSVMTDGDVNNSGERAGDRRAAALLEILGASGADPAECGVFVGETTLEYDIITADSANAVVCNETLAELATGSSKHTIASWGNQAPSFDDLMAMIKAVGGKGRYAQRLCLCEVQPPQYVADALRYLVA</sequence>
<keyword evidence="1" id="KW-0175">Coiled coil</keyword>
<feature type="coiled-coil region" evidence="1">
    <location>
        <begin position="187"/>
        <end position="214"/>
    </location>
</feature>
<dbReference type="Gene3D" id="3.40.50.300">
    <property type="entry name" value="P-loop containing nucleotide triphosphate hydrolases"/>
    <property type="match status" value="1"/>
</dbReference>
<evidence type="ECO:0000256" key="1">
    <source>
        <dbReference type="SAM" id="Coils"/>
    </source>
</evidence>
<dbReference type="AlphaFoldDB" id="A0A238WJT8"/>
<dbReference type="EMBL" id="FZNW01000006">
    <property type="protein sequence ID" value="SNR46832.1"/>
    <property type="molecule type" value="Genomic_DNA"/>
</dbReference>
<evidence type="ECO:0000259" key="3">
    <source>
        <dbReference type="Pfam" id="PF20469"/>
    </source>
</evidence>
<keyword evidence="4" id="KW-0378">Hydrolase</keyword>
<dbReference type="PANTHER" id="PTHR43581:SF4">
    <property type="entry name" value="ATP_GTP PHOSPHATASE"/>
    <property type="match status" value="1"/>
</dbReference>
<feature type="domain" description="ATPase AAA-type core" evidence="2">
    <location>
        <begin position="26"/>
        <end position="339"/>
    </location>
</feature>
<dbReference type="RefSeq" id="WP_089300801.1">
    <property type="nucleotide sequence ID" value="NZ_FZNW01000006.1"/>
</dbReference>
<dbReference type="Proteomes" id="UP000198348">
    <property type="component" value="Unassembled WGS sequence"/>
</dbReference>
<dbReference type="PANTHER" id="PTHR43581">
    <property type="entry name" value="ATP/GTP PHOSPHATASE"/>
    <property type="match status" value="1"/>
</dbReference>
<dbReference type="SUPFAM" id="SSF52540">
    <property type="entry name" value="P-loop containing nucleoside triphosphate hydrolases"/>
    <property type="match status" value="1"/>
</dbReference>
<proteinExistence type="predicted"/>
<evidence type="ECO:0000313" key="5">
    <source>
        <dbReference type="Proteomes" id="UP000198348"/>
    </source>
</evidence>
<keyword evidence="4" id="KW-0540">Nuclease</keyword>
<reference evidence="4 5" key="1">
    <citation type="submission" date="2017-06" db="EMBL/GenBank/DDBJ databases">
        <authorList>
            <person name="Kim H.J."/>
            <person name="Triplett B.A."/>
        </authorList>
    </citation>
    <scope>NUCLEOTIDE SEQUENCE [LARGE SCALE GENOMIC DNA]</scope>
    <source>
        <strain evidence="4 5">DSM 45207</strain>
    </source>
</reference>
<dbReference type="GO" id="GO:0016887">
    <property type="term" value="F:ATP hydrolysis activity"/>
    <property type="evidence" value="ECO:0007669"/>
    <property type="project" value="InterPro"/>
</dbReference>
<accession>A0A238WJT8</accession>
<gene>
    <name evidence="4" type="ORF">SAMN06265360_106251</name>
</gene>
<dbReference type="InterPro" id="IPR034139">
    <property type="entry name" value="TOPRIM_OLD"/>
</dbReference>
<dbReference type="InterPro" id="IPR027417">
    <property type="entry name" value="P-loop_NTPase"/>
</dbReference>
<feature type="domain" description="OLD protein-like TOPRIM" evidence="3">
    <location>
        <begin position="389"/>
        <end position="452"/>
    </location>
</feature>
<organism evidence="4 5">
    <name type="scientific">Haloechinothrix alba</name>
    <dbReference type="NCBI Taxonomy" id="664784"/>
    <lineage>
        <taxon>Bacteria</taxon>
        <taxon>Bacillati</taxon>
        <taxon>Actinomycetota</taxon>
        <taxon>Actinomycetes</taxon>
        <taxon>Pseudonocardiales</taxon>
        <taxon>Pseudonocardiaceae</taxon>
        <taxon>Haloechinothrix</taxon>
    </lineage>
</organism>
<dbReference type="InterPro" id="IPR051396">
    <property type="entry name" value="Bact_Antivir_Def_Nuclease"/>
</dbReference>